<accession>A0A177EH85</accession>
<reference evidence="2 3" key="1">
    <citation type="submission" date="2016-02" db="EMBL/GenBank/DDBJ databases">
        <title>Discovery of a natural microsporidian pathogen with a broad tissue tropism in Caenorhabditis elegans.</title>
        <authorList>
            <person name="Luallen R.J."/>
            <person name="Reinke A.W."/>
            <person name="Tong L."/>
            <person name="Botts M.R."/>
            <person name="Felix M.-A."/>
            <person name="Troemel E.R."/>
        </authorList>
    </citation>
    <scope>NUCLEOTIDE SEQUENCE [LARGE SCALE GENOMIC DNA]</scope>
    <source>
        <strain evidence="2 3">JUm2807</strain>
    </source>
</reference>
<proteinExistence type="predicted"/>
<dbReference type="RefSeq" id="XP_067545003.1">
    <property type="nucleotide sequence ID" value="XM_067689203.1"/>
</dbReference>
<dbReference type="EMBL" id="LTDL01000019">
    <property type="protein sequence ID" value="OAG31307.1"/>
    <property type="molecule type" value="Genomic_DNA"/>
</dbReference>
<dbReference type="GeneID" id="93648135"/>
<sequence>MQIVFGLFLLLAMFRLGRLALHTDFTVHCPPSTKTHMPSLLAPPSGRKPETQQSLGGDAHINLFMTKEPHGIFPLAKVTLPHMKAPAHSFHQLKDISELYEYVKQLEIGKNYQINRLTIKMCKGFVRLHSDDVIYRVAGHMPIKKLKIARYRCKCPACQMPQRPELLSIVFQGAWLGIQAIELVHIPHSSIHLVFAKQSLAPVSITIHKNLQLVSVSVLFSVSPNPETMYTIKAVTVFNNPILLDLRINKFFSSADKLANVCTRAIVRMLNIQDCERLAMVLFSGFALLELLNLFCSPRTLHAVIWGSKRSPKDVLKLTQLSLHNYLNEFCWMSMLLDIYLEGAEAATLGCLEEVTTMHLFDFGFRQMHRWEVCQIFPSLETLGVVFTDPHHETLQAIQKDQANLLDEFLETPHLHQIGHLQLTNLPWYFLRKVYHFQNVREVTITSVTSPPLSMELFMQCYSKMRLPALEALAIPFSALLAMASFACSGTMIPSTTLVVTDICPGVTYKNTMRCINVFLRGCTPPSLGLTLEYAATESRTDSEVRSMLTHVYKCYASYCSSFRDLISQELWVKTLVFKNFPNRQAAKIEISDLASLDVTFVYTWYDVPLLGFEALLKSCERLPEDETRRLSIMAQPLGTQKTPGHATRTFGTLNVLPLLVERMSPNISLSFTNVVVVGQLHTIHAQACAKICLADVEVNSVKALSSYTHALFTAHSVYINRASGHPVVKKATWFSHRHQAIFELLLLKRHHRDCELAQDHTQWYVLHLKRLLGSGPGS</sequence>
<keyword evidence="3" id="KW-1185">Reference proteome</keyword>
<keyword evidence="1" id="KW-0732">Signal</keyword>
<feature type="chain" id="PRO_5008060393" evidence="1">
    <location>
        <begin position="20"/>
        <end position="779"/>
    </location>
</feature>
<comment type="caution">
    <text evidence="2">The sequence shown here is derived from an EMBL/GenBank/DDBJ whole genome shotgun (WGS) entry which is preliminary data.</text>
</comment>
<feature type="signal peptide" evidence="1">
    <location>
        <begin position="1"/>
        <end position="19"/>
    </location>
</feature>
<gene>
    <name evidence="2" type="ORF">NEDG_01785</name>
</gene>
<name>A0A177EH85_9MICR</name>
<dbReference type="AlphaFoldDB" id="A0A177EH85"/>
<organism evidence="2 3">
    <name type="scientific">Nematocida displodere</name>
    <dbReference type="NCBI Taxonomy" id="1805483"/>
    <lineage>
        <taxon>Eukaryota</taxon>
        <taxon>Fungi</taxon>
        <taxon>Fungi incertae sedis</taxon>
        <taxon>Microsporidia</taxon>
        <taxon>Nematocida</taxon>
    </lineage>
</organism>
<dbReference type="Proteomes" id="UP000185944">
    <property type="component" value="Unassembled WGS sequence"/>
</dbReference>
<evidence type="ECO:0000313" key="2">
    <source>
        <dbReference type="EMBL" id="OAG31307.1"/>
    </source>
</evidence>
<evidence type="ECO:0000313" key="3">
    <source>
        <dbReference type="Proteomes" id="UP000185944"/>
    </source>
</evidence>
<evidence type="ECO:0000256" key="1">
    <source>
        <dbReference type="SAM" id="SignalP"/>
    </source>
</evidence>
<protein>
    <submittedName>
        <fullName evidence="2">Uncharacterized protein</fullName>
    </submittedName>
</protein>
<dbReference type="VEuPathDB" id="MicrosporidiaDB:NEDG_01785"/>